<evidence type="ECO:0000256" key="4">
    <source>
        <dbReference type="ARBA" id="ARBA00022982"/>
    </source>
</evidence>
<dbReference type="OrthoDB" id="15293at2"/>
<evidence type="ECO:0000256" key="5">
    <source>
        <dbReference type="ARBA" id="ARBA00023004"/>
    </source>
</evidence>
<keyword evidence="2" id="KW-0001">2Fe-2S</keyword>
<evidence type="ECO:0000256" key="1">
    <source>
        <dbReference type="ARBA" id="ARBA00022448"/>
    </source>
</evidence>
<keyword evidence="5" id="KW-0408">Iron</keyword>
<dbReference type="PANTHER" id="PTHR37424">
    <property type="entry name" value="BACTERIOFERRITIN-ASSOCIATED FERREDOXIN"/>
    <property type="match status" value="1"/>
</dbReference>
<dbReference type="GO" id="GO:0046872">
    <property type="term" value="F:metal ion binding"/>
    <property type="evidence" value="ECO:0007669"/>
    <property type="project" value="UniProtKB-KW"/>
</dbReference>
<comment type="similarity">
    <text evidence="8">Belongs to the Bfd family.</text>
</comment>
<keyword evidence="11" id="KW-1185">Reference proteome</keyword>
<dbReference type="RefSeq" id="WP_091229367.1">
    <property type="nucleotide sequence ID" value="NZ_FMKA01000001.1"/>
</dbReference>
<dbReference type="Proteomes" id="UP000199315">
    <property type="component" value="Unassembled WGS sequence"/>
</dbReference>
<dbReference type="InterPro" id="IPR052371">
    <property type="entry name" value="BFD-associated_ferredoxin"/>
</dbReference>
<dbReference type="Pfam" id="PF04324">
    <property type="entry name" value="Fer2_BFD"/>
    <property type="match status" value="1"/>
</dbReference>
<dbReference type="GO" id="GO:0051537">
    <property type="term" value="F:2 iron, 2 sulfur cluster binding"/>
    <property type="evidence" value="ECO:0007669"/>
    <property type="project" value="UniProtKB-KW"/>
</dbReference>
<evidence type="ECO:0000256" key="2">
    <source>
        <dbReference type="ARBA" id="ARBA00022714"/>
    </source>
</evidence>
<keyword evidence="4" id="KW-0249">Electron transport</keyword>
<evidence type="ECO:0000256" key="6">
    <source>
        <dbReference type="ARBA" id="ARBA00023014"/>
    </source>
</evidence>
<proteinExistence type="inferred from homology"/>
<name>A0A1D3TPG9_9FIRM</name>
<accession>A0A1D3TPG9</accession>
<dbReference type="PANTHER" id="PTHR37424:SF1">
    <property type="entry name" value="BACTERIOFERRITIN-ASSOCIATED FERREDOXIN"/>
    <property type="match status" value="1"/>
</dbReference>
<keyword evidence="6" id="KW-0411">Iron-sulfur</keyword>
<evidence type="ECO:0000256" key="7">
    <source>
        <dbReference type="ARBA" id="ARBA00039386"/>
    </source>
</evidence>
<sequence length="61" mass="6770">MSKVICSCKNVTKKDIKKSIENGATSFKEVKQETHLAKGCGKCKKKAKKIVTKALKKMKSK</sequence>
<evidence type="ECO:0000256" key="3">
    <source>
        <dbReference type="ARBA" id="ARBA00022723"/>
    </source>
</evidence>
<evidence type="ECO:0000259" key="9">
    <source>
        <dbReference type="Pfam" id="PF04324"/>
    </source>
</evidence>
<dbReference type="InterPro" id="IPR041854">
    <property type="entry name" value="BFD-like_2Fe2S-bd_dom_sf"/>
</dbReference>
<evidence type="ECO:0000256" key="8">
    <source>
        <dbReference type="ARBA" id="ARBA00046332"/>
    </source>
</evidence>
<dbReference type="AlphaFoldDB" id="A0A1D3TPG9"/>
<protein>
    <recommendedName>
        <fullName evidence="7">Bacterioferritin-associated ferredoxin</fullName>
    </recommendedName>
</protein>
<evidence type="ECO:0000313" key="10">
    <source>
        <dbReference type="EMBL" id="SCP95255.1"/>
    </source>
</evidence>
<keyword evidence="1" id="KW-0813">Transport</keyword>
<organism evidence="10 11">
    <name type="scientific">Anaerobium acetethylicum</name>
    <dbReference type="NCBI Taxonomy" id="1619234"/>
    <lineage>
        <taxon>Bacteria</taxon>
        <taxon>Bacillati</taxon>
        <taxon>Bacillota</taxon>
        <taxon>Clostridia</taxon>
        <taxon>Lachnospirales</taxon>
        <taxon>Lachnospiraceae</taxon>
        <taxon>Anaerobium</taxon>
    </lineage>
</organism>
<dbReference type="STRING" id="1619234.SAMN05421730_1001431"/>
<reference evidence="10 11" key="1">
    <citation type="submission" date="2016-09" db="EMBL/GenBank/DDBJ databases">
        <authorList>
            <person name="Capua I."/>
            <person name="De Benedictis P."/>
            <person name="Joannis T."/>
            <person name="Lombin L.H."/>
            <person name="Cattoli G."/>
        </authorList>
    </citation>
    <scope>NUCLEOTIDE SEQUENCE [LARGE SCALE GENOMIC DNA]</scope>
    <source>
        <strain evidence="10 11">GluBS11</strain>
    </source>
</reference>
<dbReference type="InterPro" id="IPR007419">
    <property type="entry name" value="BFD-like_2Fe2S-bd_dom"/>
</dbReference>
<feature type="domain" description="BFD-like [2Fe-2S]-binding" evidence="9">
    <location>
        <begin position="4"/>
        <end position="51"/>
    </location>
</feature>
<gene>
    <name evidence="10" type="ORF">SAMN05421730_1001431</name>
</gene>
<keyword evidence="3" id="KW-0479">Metal-binding</keyword>
<dbReference type="EMBL" id="FMKA01000001">
    <property type="protein sequence ID" value="SCP95255.1"/>
    <property type="molecule type" value="Genomic_DNA"/>
</dbReference>
<evidence type="ECO:0000313" key="11">
    <source>
        <dbReference type="Proteomes" id="UP000199315"/>
    </source>
</evidence>
<dbReference type="Gene3D" id="1.10.10.1100">
    <property type="entry name" value="BFD-like [2Fe-2S]-binding domain"/>
    <property type="match status" value="1"/>
</dbReference>